<dbReference type="GeneID" id="95686415"/>
<accession>A0A4Y8QXT2</accession>
<sequence>MAVIALASAKGSPGVTTTALALTLLWPRPALYVEADIAGSTVIPGLLQGQVDAEKGLRDLAISYATKGDLSDLWQQTYHPQQAANLPWKALSGLDGVNETKALLPGIAGPQMSPILREVWRPLAEHLVSLERGGVDVIVDLGRISAGRDERDPLIAAADLVLLTTRSSLANIAVTVQLHAERAQGQDASARELSNLGLLVVGPGQPHSVAEISRLTELSPLSETIAADGPAADVLANGAPAGKFTRSALVRSIPPTISAIQARVAARRARLDAPVGARS</sequence>
<evidence type="ECO:0000313" key="1">
    <source>
        <dbReference type="EMBL" id="TFF04375.1"/>
    </source>
</evidence>
<proteinExistence type="predicted"/>
<keyword evidence="2" id="KW-1185">Reference proteome</keyword>
<evidence type="ECO:0008006" key="3">
    <source>
        <dbReference type="Google" id="ProtNLM"/>
    </source>
</evidence>
<protein>
    <recommendedName>
        <fullName evidence="3">ParA family protein</fullName>
    </recommendedName>
</protein>
<gene>
    <name evidence="1" type="ORF">E1O70_18185</name>
</gene>
<dbReference type="Proteomes" id="UP000298003">
    <property type="component" value="Unassembled WGS sequence"/>
</dbReference>
<dbReference type="RefSeq" id="WP_061268909.1">
    <property type="nucleotide sequence ID" value="NZ_SOZH01000012.1"/>
</dbReference>
<reference evidence="1 2" key="1">
    <citation type="submission" date="2019-03" db="EMBL/GenBank/DDBJ databases">
        <title>Cellulosimicrobium funkei JCM14302 Assembly.</title>
        <authorList>
            <person name="Dou T."/>
        </authorList>
    </citation>
    <scope>NUCLEOTIDE SEQUENCE [LARGE SCALE GENOMIC DNA]</scope>
    <source>
        <strain evidence="1 2">JCM 14302</strain>
    </source>
</reference>
<name>A0A4Y8QXT2_9MICO</name>
<dbReference type="AlphaFoldDB" id="A0A4Y8QXT2"/>
<dbReference type="InterPro" id="IPR027417">
    <property type="entry name" value="P-loop_NTPase"/>
</dbReference>
<comment type="caution">
    <text evidence="1">The sequence shown here is derived from an EMBL/GenBank/DDBJ whole genome shotgun (WGS) entry which is preliminary data.</text>
</comment>
<dbReference type="Gene3D" id="3.40.50.300">
    <property type="entry name" value="P-loop containing nucleotide triphosphate hydrolases"/>
    <property type="match status" value="1"/>
</dbReference>
<evidence type="ECO:0000313" key="2">
    <source>
        <dbReference type="Proteomes" id="UP000298003"/>
    </source>
</evidence>
<dbReference type="EMBL" id="SOZH01000012">
    <property type="protein sequence ID" value="TFF04375.1"/>
    <property type="molecule type" value="Genomic_DNA"/>
</dbReference>
<organism evidence="1 2">
    <name type="scientific">Cellulosimicrobium funkei</name>
    <dbReference type="NCBI Taxonomy" id="264251"/>
    <lineage>
        <taxon>Bacteria</taxon>
        <taxon>Bacillati</taxon>
        <taxon>Actinomycetota</taxon>
        <taxon>Actinomycetes</taxon>
        <taxon>Micrococcales</taxon>
        <taxon>Promicromonosporaceae</taxon>
        <taxon>Cellulosimicrobium</taxon>
    </lineage>
</organism>